<dbReference type="SUPFAM" id="SSF50156">
    <property type="entry name" value="PDZ domain-like"/>
    <property type="match status" value="1"/>
</dbReference>
<dbReference type="PaxDb" id="121845-A0A1S4EHW5"/>
<feature type="compositionally biased region" description="Basic and acidic residues" evidence="1">
    <location>
        <begin position="322"/>
        <end position="331"/>
    </location>
</feature>
<feature type="region of interest" description="Disordered" evidence="1">
    <location>
        <begin position="302"/>
        <end position="428"/>
    </location>
</feature>
<dbReference type="InterPro" id="IPR001478">
    <property type="entry name" value="PDZ"/>
</dbReference>
<feature type="compositionally biased region" description="Basic and acidic residues" evidence="1">
    <location>
        <begin position="1096"/>
        <end position="1124"/>
    </location>
</feature>
<feature type="compositionally biased region" description="Polar residues" evidence="1">
    <location>
        <begin position="396"/>
        <end position="424"/>
    </location>
</feature>
<dbReference type="AlphaFoldDB" id="A0A1S4EHW5"/>
<reference evidence="4" key="1">
    <citation type="submission" date="2025-08" db="UniProtKB">
        <authorList>
            <consortium name="RefSeq"/>
        </authorList>
    </citation>
    <scope>IDENTIFICATION</scope>
</reference>
<dbReference type="Pfam" id="PF00595">
    <property type="entry name" value="PDZ"/>
    <property type="match status" value="1"/>
</dbReference>
<feature type="compositionally biased region" description="Basic and acidic residues" evidence="1">
    <location>
        <begin position="112"/>
        <end position="121"/>
    </location>
</feature>
<dbReference type="GeneID" id="103514513"/>
<evidence type="ECO:0000313" key="4">
    <source>
        <dbReference type="RefSeq" id="XP_017301811.1"/>
    </source>
</evidence>
<feature type="compositionally biased region" description="Basic and acidic residues" evidence="1">
    <location>
        <begin position="912"/>
        <end position="922"/>
    </location>
</feature>
<dbReference type="InterPro" id="IPR036034">
    <property type="entry name" value="PDZ_sf"/>
</dbReference>
<feature type="compositionally biased region" description="Polar residues" evidence="1">
    <location>
        <begin position="793"/>
        <end position="805"/>
    </location>
</feature>
<feature type="region of interest" description="Disordered" evidence="1">
    <location>
        <begin position="897"/>
        <end position="1124"/>
    </location>
</feature>
<accession>A0A1S4EHW5</accession>
<feature type="compositionally biased region" description="Basic and acidic residues" evidence="1">
    <location>
        <begin position="619"/>
        <end position="635"/>
    </location>
</feature>
<feature type="compositionally biased region" description="Basic and acidic residues" evidence="1">
    <location>
        <begin position="1033"/>
        <end position="1051"/>
    </location>
</feature>
<protein>
    <submittedName>
        <fullName evidence="4">Uncharacterized protein LOC103514513</fullName>
    </submittedName>
</protein>
<feature type="compositionally biased region" description="Basic and acidic residues" evidence="1">
    <location>
        <begin position="763"/>
        <end position="773"/>
    </location>
</feature>
<dbReference type="PANTHER" id="PTHR11324">
    <property type="entry name" value="IL16-RELATED"/>
    <property type="match status" value="1"/>
</dbReference>
<name>A0A1S4EHW5_DIACI</name>
<organism evidence="3 4">
    <name type="scientific">Diaphorina citri</name>
    <name type="common">Asian citrus psyllid</name>
    <dbReference type="NCBI Taxonomy" id="121845"/>
    <lineage>
        <taxon>Eukaryota</taxon>
        <taxon>Metazoa</taxon>
        <taxon>Ecdysozoa</taxon>
        <taxon>Arthropoda</taxon>
        <taxon>Hexapoda</taxon>
        <taxon>Insecta</taxon>
        <taxon>Pterygota</taxon>
        <taxon>Neoptera</taxon>
        <taxon>Paraneoptera</taxon>
        <taxon>Hemiptera</taxon>
        <taxon>Sternorrhyncha</taxon>
        <taxon>Psylloidea</taxon>
        <taxon>Psyllidae</taxon>
        <taxon>Diaphorininae</taxon>
        <taxon>Diaphorina</taxon>
    </lineage>
</organism>
<feature type="domain" description="PDZ" evidence="2">
    <location>
        <begin position="181"/>
        <end position="273"/>
    </location>
</feature>
<dbReference type="CDD" id="cd00136">
    <property type="entry name" value="PDZ_canonical"/>
    <property type="match status" value="1"/>
</dbReference>
<feature type="region of interest" description="Disordered" evidence="1">
    <location>
        <begin position="619"/>
        <end position="816"/>
    </location>
</feature>
<proteinExistence type="predicted"/>
<gene>
    <name evidence="4" type="primary">LOC103514513</name>
</gene>
<feature type="region of interest" description="Disordered" evidence="1">
    <location>
        <begin position="1"/>
        <end position="24"/>
    </location>
</feature>
<feature type="region of interest" description="Disordered" evidence="1">
    <location>
        <begin position="111"/>
        <end position="133"/>
    </location>
</feature>
<dbReference type="PROSITE" id="PS50106">
    <property type="entry name" value="PDZ"/>
    <property type="match status" value="1"/>
</dbReference>
<feature type="compositionally biased region" description="Polar residues" evidence="1">
    <location>
        <begin position="989"/>
        <end position="1007"/>
    </location>
</feature>
<dbReference type="Proteomes" id="UP000079169">
    <property type="component" value="Unplaced"/>
</dbReference>
<feature type="compositionally biased region" description="Polar residues" evidence="1">
    <location>
        <begin position="930"/>
        <end position="957"/>
    </location>
</feature>
<evidence type="ECO:0000259" key="2">
    <source>
        <dbReference type="PROSITE" id="PS50106"/>
    </source>
</evidence>
<dbReference type="SMART" id="SM00228">
    <property type="entry name" value="PDZ"/>
    <property type="match status" value="1"/>
</dbReference>
<evidence type="ECO:0000313" key="3">
    <source>
        <dbReference type="Proteomes" id="UP000079169"/>
    </source>
</evidence>
<evidence type="ECO:0000256" key="1">
    <source>
        <dbReference type="SAM" id="MobiDB-lite"/>
    </source>
</evidence>
<sequence>MDVSSRPSGGAVQIKHKKQSSQDSGTFLDWDETVHSAKHNEVANTINFNSNVTGEFVTVVAIETKDAVDVANNNFVTVLTVNSAQRTIDNSTGTNGEETVETDVNRNVIVGTDKEKRKANDENGGFTNGHSRSVATGNVRLYANSNECHSDQTQSKQIYSKEFPNMTERADHARSLFHEREILVYRLPGERLGFGLKFEGGLQANQKVHRLFVQSCAEDSPASRTRTPWGHFTPGDEIVRINNRPIRDLTRIDCVKFLKESTVVLKLYVRHLRSPDDVIDEAYDQAVNARAVNEIENRRTVVDHQTESRMTNARVNTVQQIERLENKREVGDGQPKTNAGKVTNEDTEPTPPEEVGVASKSENSSPPPIPPRKLLKKTSNPSVADKRRTSPKASPRSLTNTTENSQNLQNGRESMGNNHENQITDGEANPEIYEVDLKLSDQDIDEIIDILDKTEHEETKNKDARLVRVRNEVGKAQHPIQNGKHLLDINDNVKTGQTVPFRSDSDVAEAELYTNLFLDNNDIFESESDDTGSSHTTAIDRLSLHSSDRISLTSSSSYSDIKSLNSYEFDLDANIDTVIDFDKVLEPLEGGVETMPIETGQMAESDGLYGPFLKKSVEETVQKNEQSEVRKETIQRNEQNNVRNADVVEPNRPQNGQDVPKVKGQTVQSPKPLPRTDMQKLKFKSGKKMPPPPPPPGKVAEDETKSAIGNASPDNQKAPAKPQPAGKNNAIEDGGKSTVEIPIHAKTSHNEKESPNLSVSIKDTVKDHVDTESTTKTSKSIPAPNGEPLQDTPGESKTPKSSQESGEPIEDQNLYITVEQIPIDNLLPKVIKAQEKVPADPASPYKDHSILETIVENDEHHLPRLIDFVPKDKIRSTNPEKSKKLNSIIEQQKVVEYFTSPHSPTKNLAKSPKREVAERSETRAGAGKNGTPTKTNQTNEPVEGTTGTPTKTLSNELNEGESIDNSDVTSGNNSGTKGTTQKSADNDGSLHTTSKPCEEGNSPQKATANEGVLDNKTKISKEGNLPQESSQKSADKEGVLDNITKTDEEYKQPLPNGSANDNTPANLVEAIDRRADGGEFPTDSTTSDENGRSAPKKPDGGEVNGGDERETVHNSAEQMKESDKEGKFFLLFSGYFREF</sequence>
<dbReference type="KEGG" id="dci:103514513"/>
<dbReference type="Gene3D" id="2.30.42.10">
    <property type="match status" value="1"/>
</dbReference>
<dbReference type="STRING" id="121845.A0A1S4EHW5"/>
<dbReference type="PANTHER" id="PTHR11324:SF16">
    <property type="entry name" value="PDZ DOMAIN-CONTAINING PROTEIN 2"/>
    <property type="match status" value="1"/>
</dbReference>
<feature type="compositionally biased region" description="Polar residues" evidence="1">
    <location>
        <begin position="1055"/>
        <end position="1065"/>
    </location>
</feature>
<keyword evidence="3" id="KW-1185">Reference proteome</keyword>
<dbReference type="RefSeq" id="XP_017301811.1">
    <property type="nucleotide sequence ID" value="XM_017446322.2"/>
</dbReference>
<feature type="compositionally biased region" description="Polar residues" evidence="1">
    <location>
        <begin position="308"/>
        <end position="320"/>
    </location>
</feature>
<feature type="compositionally biased region" description="Low complexity" evidence="1">
    <location>
        <begin position="969"/>
        <end position="980"/>
    </location>
</feature>